<evidence type="ECO:0000256" key="1">
    <source>
        <dbReference type="SAM" id="MobiDB-lite"/>
    </source>
</evidence>
<organism evidence="3 4">
    <name type="scientific">Candidatus Spechtbacteria bacterium RIFCSPHIGHO2_01_FULL_43_30</name>
    <dbReference type="NCBI Taxonomy" id="1802158"/>
    <lineage>
        <taxon>Bacteria</taxon>
        <taxon>Candidatus Spechtiibacteriota</taxon>
    </lineage>
</organism>
<feature type="transmembrane region" description="Helical" evidence="2">
    <location>
        <begin position="37"/>
        <end position="58"/>
    </location>
</feature>
<keyword evidence="2" id="KW-1133">Transmembrane helix</keyword>
<comment type="caution">
    <text evidence="3">The sequence shown here is derived from an EMBL/GenBank/DDBJ whole genome shotgun (WGS) entry which is preliminary data.</text>
</comment>
<gene>
    <name evidence="3" type="ORF">A2827_02890</name>
</gene>
<keyword evidence="2" id="KW-0812">Transmembrane</keyword>
<proteinExistence type="predicted"/>
<evidence type="ECO:0000313" key="3">
    <source>
        <dbReference type="EMBL" id="OGZ58146.1"/>
    </source>
</evidence>
<dbReference type="Proteomes" id="UP000177932">
    <property type="component" value="Unassembled WGS sequence"/>
</dbReference>
<dbReference type="AlphaFoldDB" id="A0A1G2H6P2"/>
<dbReference type="STRING" id="1802158.A2827_02890"/>
<name>A0A1G2H6P2_9BACT</name>
<feature type="region of interest" description="Disordered" evidence="1">
    <location>
        <begin position="1"/>
        <end position="25"/>
    </location>
</feature>
<dbReference type="EMBL" id="MHOD01000014">
    <property type="protein sequence ID" value="OGZ58146.1"/>
    <property type="molecule type" value="Genomic_DNA"/>
</dbReference>
<protein>
    <recommendedName>
        <fullName evidence="5">DUF11 domain-containing protein</fullName>
    </recommendedName>
</protein>
<accession>A0A1G2H6P2</accession>
<evidence type="ECO:0008006" key="5">
    <source>
        <dbReference type="Google" id="ProtNLM"/>
    </source>
</evidence>
<keyword evidence="2" id="KW-0472">Membrane</keyword>
<feature type="compositionally biased region" description="Basic and acidic residues" evidence="1">
    <location>
        <begin position="1"/>
        <end position="12"/>
    </location>
</feature>
<sequence>MDANNELEKSLENDTTNQIMEGPRDEGERKNIIDRVFSWKILSAVMVIFAGIIGYLILERANFSSAKVDILVEGPEQFKAQERTEFKIGFVNNSEAELDKGILYVTVPEFLEVEGNDGVESKFEFSNVGSKEKFFESLSVVSKESNVDGAIKVRVEYTPSNLNKIFSNEKQVNFKVESLPLTVIFTMPDKVVNGQVLEGSFDFVADKNLDGGEVYAKLELPEGFVLEDSEPRPSDDGVWKFEGVNPQDNYRVDFEGSIRGKEGEIKNFKLMFGKLDDSGAFASQYEISKSVSMSSSPLRFDVKINGRDGDYSVSPGDKLRITVSYENKSGVDIEDLSVRGQFIGDIFDFGTLSEGVGYFNENNKTVLWNQNFLPDLAELKDGEMGSIDLSVSITNRILPKNSKDKNKSGAVVFIMESGKAPLSLRGLSVMSESEIKMKLNSVLEISSKGYYYEGPMTNSGPVPPVLGDKTTYTITWLVTNTTNDINEVQVVAALSSDIKFENKAYPAGAVLDYDASTHTVVWNIGSLAAGVGTIFPAESASFQISLTPDRDAVGKTVELMEGVKVIGLDGFTGEFLEGFSDYVDTALSDDFGVGEGDGVVRGN</sequence>
<evidence type="ECO:0000256" key="2">
    <source>
        <dbReference type="SAM" id="Phobius"/>
    </source>
</evidence>
<evidence type="ECO:0000313" key="4">
    <source>
        <dbReference type="Proteomes" id="UP000177932"/>
    </source>
</evidence>
<reference evidence="3 4" key="1">
    <citation type="journal article" date="2016" name="Nat. Commun.">
        <title>Thousands of microbial genomes shed light on interconnected biogeochemical processes in an aquifer system.</title>
        <authorList>
            <person name="Anantharaman K."/>
            <person name="Brown C.T."/>
            <person name="Hug L.A."/>
            <person name="Sharon I."/>
            <person name="Castelle C.J."/>
            <person name="Probst A.J."/>
            <person name="Thomas B.C."/>
            <person name="Singh A."/>
            <person name="Wilkins M.J."/>
            <person name="Karaoz U."/>
            <person name="Brodie E.L."/>
            <person name="Williams K.H."/>
            <person name="Hubbard S.S."/>
            <person name="Banfield J.F."/>
        </authorList>
    </citation>
    <scope>NUCLEOTIDE SEQUENCE [LARGE SCALE GENOMIC DNA]</scope>
</reference>